<feature type="domain" description="Reverse transcriptase" evidence="1">
    <location>
        <begin position="177"/>
        <end position="461"/>
    </location>
</feature>
<gene>
    <name evidence="2" type="ORF">JYU34_008127</name>
</gene>
<evidence type="ECO:0000313" key="3">
    <source>
        <dbReference type="Proteomes" id="UP000823941"/>
    </source>
</evidence>
<protein>
    <recommendedName>
        <fullName evidence="1">Reverse transcriptase domain-containing protein</fullName>
    </recommendedName>
</protein>
<dbReference type="CDD" id="cd01650">
    <property type="entry name" value="RT_nLTR_like"/>
    <property type="match status" value="1"/>
</dbReference>
<evidence type="ECO:0000313" key="2">
    <source>
        <dbReference type="EMBL" id="KAG7306702.1"/>
    </source>
</evidence>
<dbReference type="Proteomes" id="UP000823941">
    <property type="component" value="Chromosome 11"/>
</dbReference>
<dbReference type="InterPro" id="IPR043502">
    <property type="entry name" value="DNA/RNA_pol_sf"/>
</dbReference>
<dbReference type="Pfam" id="PF00078">
    <property type="entry name" value="RVT_1"/>
    <property type="match status" value="1"/>
</dbReference>
<accession>A0ABQ7QNT6</accession>
<keyword evidence="3" id="KW-1185">Reference proteome</keyword>
<dbReference type="PANTHER" id="PTHR33332">
    <property type="entry name" value="REVERSE TRANSCRIPTASE DOMAIN-CONTAINING PROTEIN"/>
    <property type="match status" value="1"/>
</dbReference>
<proteinExistence type="predicted"/>
<reference evidence="2 3" key="1">
    <citation type="submission" date="2021-06" db="EMBL/GenBank/DDBJ databases">
        <title>A haploid diamondback moth (Plutella xylostella L.) genome assembly resolves 31 chromosomes and identifies a diamide resistance mutation.</title>
        <authorList>
            <person name="Ward C.M."/>
            <person name="Perry K.D."/>
            <person name="Baker G."/>
            <person name="Powis K."/>
            <person name="Heckel D.G."/>
            <person name="Baxter S.W."/>
        </authorList>
    </citation>
    <scope>NUCLEOTIDE SEQUENCE [LARGE SCALE GENOMIC DNA]</scope>
    <source>
        <strain evidence="2 3">LV</strain>
        <tissue evidence="2">Single pupa</tissue>
    </source>
</reference>
<name>A0ABQ7QNT6_PLUXY</name>
<dbReference type="InterPro" id="IPR000477">
    <property type="entry name" value="RT_dom"/>
</dbReference>
<dbReference type="PROSITE" id="PS50878">
    <property type="entry name" value="RT_POL"/>
    <property type="match status" value="1"/>
</dbReference>
<evidence type="ECO:0000259" key="1">
    <source>
        <dbReference type="PROSITE" id="PS50878"/>
    </source>
</evidence>
<comment type="caution">
    <text evidence="2">The sequence shown here is derived from an EMBL/GenBank/DDBJ whole genome shotgun (WGS) entry which is preliminary data.</text>
</comment>
<dbReference type="SUPFAM" id="SSF56672">
    <property type="entry name" value="DNA/RNA polymerases"/>
    <property type="match status" value="1"/>
</dbReference>
<organism evidence="2 3">
    <name type="scientific">Plutella xylostella</name>
    <name type="common">Diamondback moth</name>
    <name type="synonym">Plutella maculipennis</name>
    <dbReference type="NCBI Taxonomy" id="51655"/>
    <lineage>
        <taxon>Eukaryota</taxon>
        <taxon>Metazoa</taxon>
        <taxon>Ecdysozoa</taxon>
        <taxon>Arthropoda</taxon>
        <taxon>Hexapoda</taxon>
        <taxon>Insecta</taxon>
        <taxon>Pterygota</taxon>
        <taxon>Neoptera</taxon>
        <taxon>Endopterygota</taxon>
        <taxon>Lepidoptera</taxon>
        <taxon>Glossata</taxon>
        <taxon>Ditrysia</taxon>
        <taxon>Yponomeutoidea</taxon>
        <taxon>Plutellidae</taxon>
        <taxon>Plutella</taxon>
    </lineage>
</organism>
<sequence>MLLERDKLFLIWLNDKKNMQKRLNYTKYRNKCQKTFFKKRCEFERQSIIDCKKDSRKVWEKINAMLGNVKKSPDDIILKHLKHLGTNSNISTSFADTFKDEIEQIRHNCDTKFLSRENYVKEAPISMRWQPVTSKDVYKIIRNMSVRKSAGSDLIRMCDLKCIIDKISPIIAKLTNLCVIHSKFPERLKEAILRPIFKKGDHKLTTNYRPIAILSSIEKVIEKCIVNQLGSFLSNNNILDPNQHGFQRGRSTGTLLTNFTDNINTHLNNKQFIVAIFFDFKKAFDTLEHEMLLRAMGECGVRGPMNEWFRDYLTSRSYRVRVADSLSEPRGVRCGVPQGSAAGPVCYLMLVNSLCRVLRHCSAYMFADDLCAFLAGRDMAEVQRLVQEDVDNVIKWSHDNGIIINADKTKMLVIHSPYALLSNNTCNIITHSYECFHRMQNHCTCGSIERVEQVTYLGMQIDENFGWIKHVDYVMNKLRILLSKFYQLSFKVPRSILKCLYLALVDSIIGYSLHCYGLTFKTHIEKIEKMQIKFLKLIIDKKTKAKCNHDYRILFETCNILPASLKHKHLLLVNSHGSEEHKIPIQHTCGTRGAVQGRYQIPYTNNYFGGRMLCKQIPKLYNELPVSIKNEKKLSLFKTLLKKHLLKTYYDT</sequence>
<dbReference type="EMBL" id="JAHIBW010000011">
    <property type="protein sequence ID" value="KAG7306702.1"/>
    <property type="molecule type" value="Genomic_DNA"/>
</dbReference>